<protein>
    <recommendedName>
        <fullName evidence="2">FAD/NAD(P)-binding domain-containing protein</fullName>
    </recommendedName>
</protein>
<dbReference type="Proteomes" id="UP000535406">
    <property type="component" value="Unassembled WGS sequence"/>
</dbReference>
<comment type="caution">
    <text evidence="3">The sequence shown here is derived from an EMBL/GenBank/DDBJ whole genome shotgun (WGS) entry which is preliminary data.</text>
</comment>
<evidence type="ECO:0000259" key="2">
    <source>
        <dbReference type="Pfam" id="PF07992"/>
    </source>
</evidence>
<dbReference type="RefSeq" id="WP_184141252.1">
    <property type="nucleotide sequence ID" value="NZ_JACHIK010000002.1"/>
</dbReference>
<keyword evidence="1" id="KW-0560">Oxidoreductase</keyword>
<proteinExistence type="predicted"/>
<evidence type="ECO:0000313" key="4">
    <source>
        <dbReference type="Proteomes" id="UP000535406"/>
    </source>
</evidence>
<dbReference type="Pfam" id="PF07992">
    <property type="entry name" value="Pyr_redox_2"/>
    <property type="match status" value="1"/>
</dbReference>
<dbReference type="PRINTS" id="PR00368">
    <property type="entry name" value="FADPNR"/>
</dbReference>
<dbReference type="SUPFAM" id="SSF51905">
    <property type="entry name" value="FAD/NAD(P)-binding domain"/>
    <property type="match status" value="1"/>
</dbReference>
<organism evidence="3 4">
    <name type="scientific">Shinella fusca</name>
    <dbReference type="NCBI Taxonomy" id="544480"/>
    <lineage>
        <taxon>Bacteria</taxon>
        <taxon>Pseudomonadati</taxon>
        <taxon>Pseudomonadota</taxon>
        <taxon>Alphaproteobacteria</taxon>
        <taxon>Hyphomicrobiales</taxon>
        <taxon>Rhizobiaceae</taxon>
        <taxon>Shinella</taxon>
    </lineage>
</organism>
<dbReference type="InterPro" id="IPR051691">
    <property type="entry name" value="Metab_Enz_Cyan_OpOx_G3PDH"/>
</dbReference>
<accession>A0A7W7YSF3</accession>
<dbReference type="InterPro" id="IPR036188">
    <property type="entry name" value="FAD/NAD-bd_sf"/>
</dbReference>
<dbReference type="Gene3D" id="3.50.50.60">
    <property type="entry name" value="FAD/NAD(P)-binding domain"/>
    <property type="match status" value="2"/>
</dbReference>
<evidence type="ECO:0000313" key="3">
    <source>
        <dbReference type="EMBL" id="MBB5041499.1"/>
    </source>
</evidence>
<dbReference type="GO" id="GO:0016491">
    <property type="term" value="F:oxidoreductase activity"/>
    <property type="evidence" value="ECO:0007669"/>
    <property type="project" value="UniProtKB-KW"/>
</dbReference>
<feature type="domain" description="FAD/NAD(P)-binding" evidence="2">
    <location>
        <begin position="5"/>
        <end position="265"/>
    </location>
</feature>
<keyword evidence="4" id="KW-1185">Reference proteome</keyword>
<dbReference type="InterPro" id="IPR023753">
    <property type="entry name" value="FAD/NAD-binding_dom"/>
</dbReference>
<dbReference type="PRINTS" id="PR00469">
    <property type="entry name" value="PNDRDTASEII"/>
</dbReference>
<dbReference type="InterPro" id="IPR041854">
    <property type="entry name" value="BFD-like_2Fe2S-bd_dom_sf"/>
</dbReference>
<reference evidence="3 4" key="1">
    <citation type="submission" date="2020-08" db="EMBL/GenBank/DDBJ databases">
        <title>Genomic Encyclopedia of Type Strains, Phase IV (KMG-IV): sequencing the most valuable type-strain genomes for metagenomic binning, comparative biology and taxonomic classification.</title>
        <authorList>
            <person name="Goeker M."/>
        </authorList>
    </citation>
    <scope>NUCLEOTIDE SEQUENCE [LARGE SCALE GENOMIC DNA]</scope>
    <source>
        <strain evidence="3 4">DSM 21319</strain>
    </source>
</reference>
<dbReference type="PANTHER" id="PTHR42949:SF3">
    <property type="entry name" value="ANAEROBIC GLYCEROL-3-PHOSPHATE DEHYDROGENASE SUBUNIT B"/>
    <property type="match status" value="1"/>
</dbReference>
<evidence type="ECO:0000256" key="1">
    <source>
        <dbReference type="ARBA" id="ARBA00023002"/>
    </source>
</evidence>
<dbReference type="AlphaFoldDB" id="A0A7W7YSF3"/>
<dbReference type="Gene3D" id="1.10.10.1100">
    <property type="entry name" value="BFD-like [2Fe-2S]-binding domain"/>
    <property type="match status" value="1"/>
</dbReference>
<dbReference type="EMBL" id="JACHIK010000002">
    <property type="protein sequence ID" value="MBB5041499.1"/>
    <property type="molecule type" value="Genomic_DNA"/>
</dbReference>
<name>A0A7W7YSF3_9HYPH</name>
<gene>
    <name evidence="3" type="ORF">HNQ66_000882</name>
</gene>
<sequence>MIEAQVLVIGAGPAGLAAAIEASRAGLAVTVVEQRETIGGAIYRQAVLGAPATYQPPAVRARWRRLVHDFAGCGITVRHGSVFLGIDGDGLAIVENRGTGHVEPVAAKAVIIAVGAIEKVLPRPGWNKAGVSTVGGLQIMMKETGRAPEGRILLAGSGPLLIAVAAQMARLGNAPVAVVEAGDPFRHPLTGGGLLAYPTLLAEALFYLKDVWLRGIPWLRATTVAGIEAGADGLVATLHDYTGTERRVAVDRIGLHDGIRPNDFGLSTPPGTSPVVVTAGDCREALGAVAAEADGRRAALSVIRLLQQREEVGTTAALRRERNAQGLLSELFAPVSARPLLSGLTDDTVLCRCENRTVGDLKALCGKEDPLSGREVKHNGRFAMGACQGRFCAENTARLMAELRQDAPAPSAVDLTGRRWPIRPVPIGALVCASDDTSKQE</sequence>
<dbReference type="PANTHER" id="PTHR42949">
    <property type="entry name" value="ANAEROBIC GLYCEROL-3-PHOSPHATE DEHYDROGENASE SUBUNIT B"/>
    <property type="match status" value="1"/>
</dbReference>